<reference evidence="6" key="1">
    <citation type="submission" date="2021-03" db="EMBL/GenBank/DDBJ databases">
        <title>Draft genome sequence of rust myrtle Austropuccinia psidii MF-1, a brazilian biotype.</title>
        <authorList>
            <person name="Quecine M.C."/>
            <person name="Pachon D.M.R."/>
            <person name="Bonatelli M.L."/>
            <person name="Correr F.H."/>
            <person name="Franceschini L.M."/>
            <person name="Leite T.F."/>
            <person name="Margarido G.R.A."/>
            <person name="Almeida C.A."/>
            <person name="Ferrarezi J.A."/>
            <person name="Labate C.A."/>
        </authorList>
    </citation>
    <scope>NUCLEOTIDE SEQUENCE</scope>
    <source>
        <strain evidence="6">MF-1</strain>
    </source>
</reference>
<keyword evidence="4" id="KW-0472">Membrane</keyword>
<gene>
    <name evidence="6" type="ORF">O181_064626</name>
</gene>
<feature type="domain" description="SH3" evidence="5">
    <location>
        <begin position="357"/>
        <end position="425"/>
    </location>
</feature>
<keyword evidence="4" id="KW-0812">Transmembrane</keyword>
<keyword evidence="1 2" id="KW-0728">SH3 domain</keyword>
<keyword evidence="4" id="KW-1133">Transmembrane helix</keyword>
<accession>A0A9Q3EMC9</accession>
<feature type="region of interest" description="Disordered" evidence="3">
    <location>
        <begin position="25"/>
        <end position="66"/>
    </location>
</feature>
<dbReference type="Gene3D" id="2.30.30.40">
    <property type="entry name" value="SH3 Domains"/>
    <property type="match status" value="1"/>
</dbReference>
<comment type="caution">
    <text evidence="6">The sequence shown here is derived from an EMBL/GenBank/DDBJ whole genome shotgun (WGS) entry which is preliminary data.</text>
</comment>
<dbReference type="Proteomes" id="UP000765509">
    <property type="component" value="Unassembled WGS sequence"/>
</dbReference>
<evidence type="ECO:0000256" key="4">
    <source>
        <dbReference type="SAM" id="Phobius"/>
    </source>
</evidence>
<feature type="transmembrane region" description="Helical" evidence="4">
    <location>
        <begin position="214"/>
        <end position="236"/>
    </location>
</feature>
<feature type="compositionally biased region" description="Low complexity" evidence="3">
    <location>
        <begin position="107"/>
        <end position="148"/>
    </location>
</feature>
<proteinExistence type="predicted"/>
<evidence type="ECO:0000256" key="3">
    <source>
        <dbReference type="SAM" id="MobiDB-lite"/>
    </source>
</evidence>
<sequence>MSGLESNPTYHHQLNRHRHLNKLHRQLKKSKQHHKTSIRSKHSTSPSHRHSHSNPRQITPKPPVKINKNLNNILVNKSNLQRTQVDEEQGQDRHHHHSTKLNQNSPSNLNTTATAITTNPNSNSSAPTPSNPQTVQSLSSTSSTPQQTNPYFLSSNNNLNQTNISTSTTPSSSQSIIPESSTQNSTTHSHNSLPNSAWSANNNSNSSKLSSGHIALLVAGVALGIFALALCCVKLIKRRQNQSAKTLPQINKINIKGPFTKSNSNSQDDDDDDEIFGGSGHITPPFKTLTIDSEKRSSFTFNDHIHDFSNQPKIISSLPFQSPTNSTLNLPQVDSNHLDHSILPSSQPDPNPISTNIDNNIFLVERTYEAKLADELILYLGDRVQVTLTYEDGWCLGRNLDSALHSGDASSTGVFPRDCLSAQPLDKDQAPILPPLNLRDNYSSGATTNIFGNSPGDSGLNSFDPSFIQQFPSPPPPRREAEKRRISSLAVTRDTQLFLELNQALGDAPSSPF</sequence>
<feature type="region of interest" description="Disordered" evidence="3">
    <location>
        <begin position="255"/>
        <end position="281"/>
    </location>
</feature>
<dbReference type="AlphaFoldDB" id="A0A9Q3EMC9"/>
<evidence type="ECO:0000259" key="5">
    <source>
        <dbReference type="PROSITE" id="PS50002"/>
    </source>
</evidence>
<name>A0A9Q3EMC9_9BASI</name>
<feature type="compositionally biased region" description="Basic residues" evidence="3">
    <location>
        <begin position="25"/>
        <end position="53"/>
    </location>
</feature>
<evidence type="ECO:0000313" key="6">
    <source>
        <dbReference type="EMBL" id="MBW0524911.1"/>
    </source>
</evidence>
<organism evidence="6 7">
    <name type="scientific">Austropuccinia psidii MF-1</name>
    <dbReference type="NCBI Taxonomy" id="1389203"/>
    <lineage>
        <taxon>Eukaryota</taxon>
        <taxon>Fungi</taxon>
        <taxon>Dikarya</taxon>
        <taxon>Basidiomycota</taxon>
        <taxon>Pucciniomycotina</taxon>
        <taxon>Pucciniomycetes</taxon>
        <taxon>Pucciniales</taxon>
        <taxon>Sphaerophragmiaceae</taxon>
        <taxon>Austropuccinia</taxon>
    </lineage>
</organism>
<feature type="compositionally biased region" description="Low complexity" evidence="3">
    <location>
        <begin position="160"/>
        <end position="205"/>
    </location>
</feature>
<dbReference type="InterPro" id="IPR001452">
    <property type="entry name" value="SH3_domain"/>
</dbReference>
<protein>
    <recommendedName>
        <fullName evidence="5">SH3 domain-containing protein</fullName>
    </recommendedName>
</protein>
<evidence type="ECO:0000313" key="7">
    <source>
        <dbReference type="Proteomes" id="UP000765509"/>
    </source>
</evidence>
<dbReference type="EMBL" id="AVOT02031386">
    <property type="protein sequence ID" value="MBW0524911.1"/>
    <property type="molecule type" value="Genomic_DNA"/>
</dbReference>
<evidence type="ECO:0000256" key="1">
    <source>
        <dbReference type="ARBA" id="ARBA00022443"/>
    </source>
</evidence>
<keyword evidence="7" id="KW-1185">Reference proteome</keyword>
<dbReference type="PROSITE" id="PS50002">
    <property type="entry name" value="SH3"/>
    <property type="match status" value="1"/>
</dbReference>
<dbReference type="SUPFAM" id="SSF50044">
    <property type="entry name" value="SH3-domain"/>
    <property type="match status" value="1"/>
</dbReference>
<dbReference type="InterPro" id="IPR036028">
    <property type="entry name" value="SH3-like_dom_sf"/>
</dbReference>
<dbReference type="OrthoDB" id="5340910at2759"/>
<feature type="region of interest" description="Disordered" evidence="3">
    <location>
        <begin position="83"/>
        <end position="205"/>
    </location>
</feature>
<feature type="compositionally biased region" description="Polar residues" evidence="3">
    <location>
        <begin position="149"/>
        <end position="159"/>
    </location>
</feature>
<evidence type="ECO:0000256" key="2">
    <source>
        <dbReference type="PROSITE-ProRule" id="PRU00192"/>
    </source>
</evidence>